<dbReference type="CDD" id="cd01174">
    <property type="entry name" value="ribokinase"/>
    <property type="match status" value="1"/>
</dbReference>
<keyword evidence="2 9" id="KW-0479">Metal-binding</keyword>
<feature type="binding site" evidence="9">
    <location>
        <position position="260"/>
    </location>
    <ligand>
        <name>K(+)</name>
        <dbReference type="ChEBI" id="CHEBI:29103"/>
    </ligand>
</feature>
<feature type="binding site" evidence="9">
    <location>
        <position position="225"/>
    </location>
    <ligand>
        <name>substrate</name>
    </ligand>
</feature>
<dbReference type="Pfam" id="PF00294">
    <property type="entry name" value="PfkB"/>
    <property type="match status" value="1"/>
</dbReference>
<dbReference type="InterPro" id="IPR011611">
    <property type="entry name" value="PfkB_dom"/>
</dbReference>
<dbReference type="AlphaFoldDB" id="A0A2L0EJJ8"/>
<dbReference type="PANTHER" id="PTHR10584">
    <property type="entry name" value="SUGAR KINASE"/>
    <property type="match status" value="1"/>
</dbReference>
<dbReference type="InterPro" id="IPR029056">
    <property type="entry name" value="Ribokinase-like"/>
</dbReference>
<organism evidence="11 12">
    <name type="scientific">Sorangium cellulosum</name>
    <name type="common">Polyangium cellulosum</name>
    <dbReference type="NCBI Taxonomy" id="56"/>
    <lineage>
        <taxon>Bacteria</taxon>
        <taxon>Pseudomonadati</taxon>
        <taxon>Myxococcota</taxon>
        <taxon>Polyangia</taxon>
        <taxon>Polyangiales</taxon>
        <taxon>Polyangiaceae</taxon>
        <taxon>Sorangium</taxon>
    </lineage>
</organism>
<dbReference type="GO" id="GO:0005524">
    <property type="term" value="F:ATP binding"/>
    <property type="evidence" value="ECO:0007669"/>
    <property type="project" value="UniProtKB-UniRule"/>
</dbReference>
<evidence type="ECO:0000313" key="11">
    <source>
        <dbReference type="EMBL" id="AUX39466.1"/>
    </source>
</evidence>
<dbReference type="GO" id="GO:0004747">
    <property type="term" value="F:ribokinase activity"/>
    <property type="evidence" value="ECO:0007669"/>
    <property type="project" value="UniProtKB-UniRule"/>
</dbReference>
<feature type="domain" description="Carbohydrate kinase PfkB" evidence="10">
    <location>
        <begin position="3"/>
        <end position="267"/>
    </location>
</feature>
<evidence type="ECO:0000256" key="8">
    <source>
        <dbReference type="ARBA" id="ARBA00023277"/>
    </source>
</evidence>
<comment type="subcellular location">
    <subcellularLocation>
        <location evidence="9">Cytoplasm</location>
    </subcellularLocation>
</comment>
<keyword evidence="9" id="KW-0963">Cytoplasm</keyword>
<comment type="cofactor">
    <cofactor evidence="9">
        <name>Mg(2+)</name>
        <dbReference type="ChEBI" id="CHEBI:18420"/>
    </cofactor>
    <text evidence="9">Requires a divalent cation, most likely magnesium in vivo, as an electrophilic catalyst to aid phosphoryl group transfer. It is the chelate of the metal and the nucleotide that is the actual substrate.</text>
</comment>
<comment type="caution">
    <text evidence="9">Lacks conserved residue(s) required for the propagation of feature annotation.</text>
</comment>
<comment type="activity regulation">
    <text evidence="9">Activated by a monovalent cation that binds near, but not in, the active site. The most likely occupant of the site in vivo is potassium. Ion binding induces a conformational change that may alter substrate affinity.</text>
</comment>
<dbReference type="OrthoDB" id="9792663at2"/>
<proteinExistence type="inferred from homology"/>
<keyword evidence="5 9" id="KW-0067">ATP-binding</keyword>
<keyword evidence="4 9" id="KW-0418">Kinase</keyword>
<feature type="binding site" evidence="9">
    <location>
        <begin position="11"/>
        <end position="13"/>
    </location>
    <ligand>
        <name>substrate</name>
    </ligand>
</feature>
<evidence type="ECO:0000256" key="2">
    <source>
        <dbReference type="ARBA" id="ARBA00022723"/>
    </source>
</evidence>
<keyword evidence="8 9" id="KW-0119">Carbohydrate metabolism</keyword>
<comment type="function">
    <text evidence="9">Catalyzes the phosphorylation of ribose at O-5 in a reaction requiring ATP and magnesium. The resulting D-ribose-5-phosphate can then be used either for sythesis of nucleotides, histidine, and tryptophan, or as a component of the pentose phosphate pathway.</text>
</comment>
<evidence type="ECO:0000256" key="9">
    <source>
        <dbReference type="HAMAP-Rule" id="MF_01987"/>
    </source>
</evidence>
<dbReference type="InterPro" id="IPR011877">
    <property type="entry name" value="Ribokinase"/>
</dbReference>
<dbReference type="GO" id="GO:0005829">
    <property type="term" value="C:cytosol"/>
    <property type="evidence" value="ECO:0007669"/>
    <property type="project" value="TreeGrafter"/>
</dbReference>
<keyword evidence="7 9" id="KW-0630">Potassium</keyword>
<dbReference type="GO" id="GO:0046872">
    <property type="term" value="F:metal ion binding"/>
    <property type="evidence" value="ECO:0007669"/>
    <property type="project" value="UniProtKB-KW"/>
</dbReference>
<evidence type="ECO:0000256" key="1">
    <source>
        <dbReference type="ARBA" id="ARBA00022679"/>
    </source>
</evidence>
<dbReference type="GO" id="GO:0019303">
    <property type="term" value="P:D-ribose catabolic process"/>
    <property type="evidence" value="ECO:0007669"/>
    <property type="project" value="UniProtKB-UniRule"/>
</dbReference>
<evidence type="ECO:0000313" key="12">
    <source>
        <dbReference type="Proteomes" id="UP000238348"/>
    </source>
</evidence>
<feature type="binding site" evidence="9">
    <location>
        <position position="258"/>
    </location>
    <ligand>
        <name>K(+)</name>
        <dbReference type="ChEBI" id="CHEBI:29103"/>
    </ligand>
</feature>
<evidence type="ECO:0000256" key="7">
    <source>
        <dbReference type="ARBA" id="ARBA00022958"/>
    </source>
</evidence>
<dbReference type="Gene3D" id="3.40.1190.20">
    <property type="match status" value="1"/>
</dbReference>
<evidence type="ECO:0000256" key="5">
    <source>
        <dbReference type="ARBA" id="ARBA00022840"/>
    </source>
</evidence>
<sequence length="281" mass="27693">MGLLAICGSITADLIGYGPRLPRPGESVLGRRFLVAPGGKGANQAVAAARSGAQVRLVGARGDDAHGELCAAALAADGVELSAVAVHRGATTGVALICVDEAGENQILAIPGANALVAPPAPCGAAVWLCQGEIPTEAIAGVLSAARADGALSICNPSPVNAIDPALVGRFDIAVVNEHEHEALRGHLPASVVLTRGARGAVLLPSGEHLPALPARAVDTTGAGDALAGVLAGGLASGMALAGALRIAIAAAGISVEREGCQPSYPTRAEVERRMGVSAGP</sequence>
<keyword evidence="1 9" id="KW-0808">Transferase</keyword>
<feature type="binding site" evidence="9">
    <location>
        <begin position="195"/>
        <end position="200"/>
    </location>
    <ligand>
        <name>ATP</name>
        <dbReference type="ChEBI" id="CHEBI:30616"/>
    </ligand>
</feature>
<feature type="binding site" evidence="9">
    <location>
        <position position="255"/>
    </location>
    <ligand>
        <name>K(+)</name>
        <dbReference type="ChEBI" id="CHEBI:29103"/>
    </ligand>
</feature>
<feature type="binding site" evidence="9">
    <location>
        <begin position="39"/>
        <end position="43"/>
    </location>
    <ligand>
        <name>substrate</name>
    </ligand>
</feature>
<dbReference type="EMBL" id="CP012673">
    <property type="protein sequence ID" value="AUX39466.1"/>
    <property type="molecule type" value="Genomic_DNA"/>
</dbReference>
<evidence type="ECO:0000256" key="4">
    <source>
        <dbReference type="ARBA" id="ARBA00022777"/>
    </source>
</evidence>
<dbReference type="UniPathway" id="UPA00916">
    <property type="reaction ID" value="UER00889"/>
</dbReference>
<name>A0A2L0EJJ8_SORCE</name>
<gene>
    <name evidence="9 11" type="primary">rbsK</name>
    <name evidence="11" type="ORF">SOCE26_008580</name>
</gene>
<feature type="binding site" evidence="9">
    <location>
        <position position="219"/>
    </location>
    <ligand>
        <name>K(+)</name>
        <dbReference type="ChEBI" id="CHEBI:29103"/>
    </ligand>
</feature>
<feature type="active site" description="Proton acceptor" evidence="9">
    <location>
        <position position="225"/>
    </location>
</feature>
<dbReference type="HAMAP" id="MF_01987">
    <property type="entry name" value="Ribokinase"/>
    <property type="match status" value="1"/>
</dbReference>
<dbReference type="SUPFAM" id="SSF53613">
    <property type="entry name" value="Ribokinase-like"/>
    <property type="match status" value="1"/>
</dbReference>
<accession>A0A2L0EJJ8</accession>
<comment type="catalytic activity">
    <reaction evidence="9">
        <text>D-ribose + ATP = D-ribose 5-phosphate + ADP + H(+)</text>
        <dbReference type="Rhea" id="RHEA:13697"/>
        <dbReference type="ChEBI" id="CHEBI:15378"/>
        <dbReference type="ChEBI" id="CHEBI:30616"/>
        <dbReference type="ChEBI" id="CHEBI:47013"/>
        <dbReference type="ChEBI" id="CHEBI:78346"/>
        <dbReference type="ChEBI" id="CHEBI:456216"/>
        <dbReference type="EC" id="2.7.1.15"/>
    </reaction>
</comment>
<dbReference type="PANTHER" id="PTHR10584:SF166">
    <property type="entry name" value="RIBOKINASE"/>
    <property type="match status" value="1"/>
</dbReference>
<evidence type="ECO:0000256" key="3">
    <source>
        <dbReference type="ARBA" id="ARBA00022741"/>
    </source>
</evidence>
<keyword evidence="3 9" id="KW-0547">Nucleotide-binding</keyword>
<dbReference type="RefSeq" id="WP_104977428.1">
    <property type="nucleotide sequence ID" value="NZ_CP012673.1"/>
</dbReference>
<feature type="binding site" evidence="9">
    <location>
        <position position="133"/>
    </location>
    <ligand>
        <name>substrate</name>
    </ligand>
</feature>
<comment type="subunit">
    <text evidence="9">Homodimer.</text>
</comment>
<protein>
    <recommendedName>
        <fullName evidence="9">Ribokinase</fullName>
        <shortName evidence="9">RK</shortName>
        <ecNumber evidence="9">2.7.1.15</ecNumber>
    </recommendedName>
</protein>
<dbReference type="PRINTS" id="PR00990">
    <property type="entry name" value="RIBOKINASE"/>
</dbReference>
<keyword evidence="6 9" id="KW-0460">Magnesium</keyword>
<evidence type="ECO:0000259" key="10">
    <source>
        <dbReference type="Pfam" id="PF00294"/>
    </source>
</evidence>
<comment type="similarity">
    <text evidence="9">Belongs to the carbohydrate kinase PfkB family. Ribokinase subfamily.</text>
</comment>
<evidence type="ECO:0000256" key="6">
    <source>
        <dbReference type="ARBA" id="ARBA00022842"/>
    </source>
</evidence>
<dbReference type="EC" id="2.7.1.15" evidence="9"/>
<feature type="binding site" evidence="9">
    <location>
        <position position="264"/>
    </location>
    <ligand>
        <name>K(+)</name>
        <dbReference type="ChEBI" id="CHEBI:29103"/>
    </ligand>
</feature>
<comment type="pathway">
    <text evidence="9">Carbohydrate metabolism; D-ribose degradation; D-ribose 5-phosphate from beta-D-ribopyranose: step 2/2.</text>
</comment>
<feature type="binding site" evidence="9">
    <location>
        <position position="221"/>
    </location>
    <ligand>
        <name>K(+)</name>
        <dbReference type="ChEBI" id="CHEBI:29103"/>
    </ligand>
</feature>
<dbReference type="Proteomes" id="UP000238348">
    <property type="component" value="Chromosome"/>
</dbReference>
<reference evidence="11 12" key="1">
    <citation type="submission" date="2015-09" db="EMBL/GenBank/DDBJ databases">
        <title>Sorangium comparison.</title>
        <authorList>
            <person name="Zaburannyi N."/>
            <person name="Bunk B."/>
            <person name="Overmann J."/>
            <person name="Mueller R."/>
        </authorList>
    </citation>
    <scope>NUCLEOTIDE SEQUENCE [LARGE SCALE GENOMIC DNA]</scope>
    <source>
        <strain evidence="11 12">So ce26</strain>
    </source>
</reference>
<dbReference type="InterPro" id="IPR002139">
    <property type="entry name" value="Ribo/fructo_kinase"/>
</dbReference>
<feature type="binding site" evidence="9">
    <location>
        <position position="177"/>
    </location>
    <ligand>
        <name>ATP</name>
        <dbReference type="ChEBI" id="CHEBI:30616"/>
    </ligand>
</feature>
<feature type="binding site" evidence="9">
    <location>
        <begin position="224"/>
        <end position="225"/>
    </location>
    <ligand>
        <name>ATP</name>
        <dbReference type="ChEBI" id="CHEBI:30616"/>
    </ligand>
</feature>